<dbReference type="SMART" id="SM00642">
    <property type="entry name" value="Aamy"/>
    <property type="match status" value="1"/>
</dbReference>
<keyword evidence="6" id="KW-0326">Glycosidase</keyword>
<feature type="domain" description="Glycosyl hydrolase family 13 catalytic" evidence="7">
    <location>
        <begin position="18"/>
        <end position="423"/>
    </location>
</feature>
<dbReference type="InParanoid" id="G4TAG5"/>
<accession>G4TAG5</accession>
<dbReference type="Pfam" id="PF09154">
    <property type="entry name" value="Alpha-amy_C_pro"/>
    <property type="match status" value="1"/>
</dbReference>
<evidence type="ECO:0000313" key="9">
    <source>
        <dbReference type="Proteomes" id="UP000007148"/>
    </source>
</evidence>
<dbReference type="Proteomes" id="UP000007148">
    <property type="component" value="Unassembled WGS sequence"/>
</dbReference>
<dbReference type="Gene3D" id="2.40.30.140">
    <property type="match status" value="1"/>
</dbReference>
<dbReference type="eggNOG" id="KOG0471">
    <property type="taxonomic scope" value="Eukaryota"/>
</dbReference>
<organism evidence="8 9">
    <name type="scientific">Serendipita indica (strain DSM 11827)</name>
    <name type="common">Root endophyte fungus</name>
    <name type="synonym">Piriformospora indica</name>
    <dbReference type="NCBI Taxonomy" id="1109443"/>
    <lineage>
        <taxon>Eukaryota</taxon>
        <taxon>Fungi</taxon>
        <taxon>Dikarya</taxon>
        <taxon>Basidiomycota</taxon>
        <taxon>Agaricomycotina</taxon>
        <taxon>Agaricomycetes</taxon>
        <taxon>Sebacinales</taxon>
        <taxon>Serendipitaceae</taxon>
        <taxon>Serendipita</taxon>
    </lineage>
</organism>
<evidence type="ECO:0000256" key="5">
    <source>
        <dbReference type="ARBA" id="ARBA00023277"/>
    </source>
</evidence>
<dbReference type="NCBIfam" id="NF006969">
    <property type="entry name" value="PRK09441.1-2"/>
    <property type="match status" value="1"/>
</dbReference>
<dbReference type="Gene3D" id="2.60.40.1180">
    <property type="entry name" value="Golgi alpha-mannosidase II"/>
    <property type="match status" value="1"/>
</dbReference>
<evidence type="ECO:0000259" key="7">
    <source>
        <dbReference type="SMART" id="SM00642"/>
    </source>
</evidence>
<keyword evidence="4" id="KW-0378">Hydrolase</keyword>
<dbReference type="InterPro" id="IPR015237">
    <property type="entry name" value="Alpha-amylase_C_pro"/>
</dbReference>
<dbReference type="EMBL" id="CAFZ01000030">
    <property type="protein sequence ID" value="CCA68317.1"/>
    <property type="molecule type" value="Genomic_DNA"/>
</dbReference>
<gene>
    <name evidence="8" type="ORF">PIIN_02181</name>
</gene>
<dbReference type="GO" id="GO:0005509">
    <property type="term" value="F:calcium ion binding"/>
    <property type="evidence" value="ECO:0007669"/>
    <property type="project" value="InterPro"/>
</dbReference>
<dbReference type="InterPro" id="IPR013776">
    <property type="entry name" value="A-amylase_thermo"/>
</dbReference>
<comment type="similarity">
    <text evidence="2">Belongs to the glycosyl hydrolase 13 family.</text>
</comment>
<evidence type="ECO:0000256" key="6">
    <source>
        <dbReference type="ARBA" id="ARBA00023295"/>
    </source>
</evidence>
<dbReference type="InterPro" id="IPR017853">
    <property type="entry name" value="GH"/>
</dbReference>
<dbReference type="SUPFAM" id="SSF51445">
    <property type="entry name" value="(Trans)glycosidases"/>
    <property type="match status" value="1"/>
</dbReference>
<evidence type="ECO:0000256" key="3">
    <source>
        <dbReference type="ARBA" id="ARBA00022723"/>
    </source>
</evidence>
<proteinExistence type="inferred from homology"/>
<name>G4TAG5_SERID</name>
<dbReference type="SUPFAM" id="SSF51011">
    <property type="entry name" value="Glycosyl hydrolase domain"/>
    <property type="match status" value="1"/>
</dbReference>
<keyword evidence="5" id="KW-0119">Carbohydrate metabolism</keyword>
<dbReference type="PIRSF" id="PIRSF001021">
    <property type="entry name" value="Alph-amls_thrmst"/>
    <property type="match status" value="1"/>
</dbReference>
<comment type="caution">
    <text evidence="8">The sequence shown here is derived from an EMBL/GenBank/DDBJ whole genome shotgun (WGS) entry which is preliminary data.</text>
</comment>
<dbReference type="OrthoDB" id="550577at2759"/>
<evidence type="ECO:0000256" key="4">
    <source>
        <dbReference type="ARBA" id="ARBA00022801"/>
    </source>
</evidence>
<evidence type="ECO:0000256" key="2">
    <source>
        <dbReference type="ARBA" id="ARBA00008061"/>
    </source>
</evidence>
<dbReference type="NCBIfam" id="NF006968">
    <property type="entry name" value="PRK09441.1-1"/>
    <property type="match status" value="1"/>
</dbReference>
<dbReference type="GO" id="GO:0004553">
    <property type="term" value="F:hydrolase activity, hydrolyzing O-glycosyl compounds"/>
    <property type="evidence" value="ECO:0007669"/>
    <property type="project" value="InterPro"/>
</dbReference>
<dbReference type="InterPro" id="IPR006047">
    <property type="entry name" value="GH13_cat_dom"/>
</dbReference>
<keyword evidence="3" id="KW-0479">Metal-binding</keyword>
<dbReference type="Gene3D" id="3.20.20.80">
    <property type="entry name" value="Glycosidases"/>
    <property type="match status" value="1"/>
</dbReference>
<dbReference type="HOGENOM" id="CLU_024572_2_0_1"/>
<dbReference type="OMA" id="CVVIMSN"/>
<dbReference type="CDD" id="cd11318">
    <property type="entry name" value="AmyAc_bac_fung_AmyA"/>
    <property type="match status" value="1"/>
</dbReference>
<comment type="cofactor">
    <cofactor evidence="1">
        <name>Ca(2+)</name>
        <dbReference type="ChEBI" id="CHEBI:29108"/>
    </cofactor>
</comment>
<dbReference type="InterPro" id="IPR013780">
    <property type="entry name" value="Glyco_hydro_b"/>
</dbReference>
<dbReference type="Pfam" id="PF00128">
    <property type="entry name" value="Alpha-amylase"/>
    <property type="match status" value="1"/>
</dbReference>
<reference evidence="8 9" key="1">
    <citation type="journal article" date="2011" name="PLoS Pathog.">
        <title>Endophytic Life Strategies Decoded by Genome and Transcriptome Analyses of the Mutualistic Root Symbiont Piriformospora indica.</title>
        <authorList>
            <person name="Zuccaro A."/>
            <person name="Lahrmann U."/>
            <person name="Guldener U."/>
            <person name="Langen G."/>
            <person name="Pfiffi S."/>
            <person name="Biedenkopf D."/>
            <person name="Wong P."/>
            <person name="Samans B."/>
            <person name="Grimm C."/>
            <person name="Basiewicz M."/>
            <person name="Murat C."/>
            <person name="Martin F."/>
            <person name="Kogel K.H."/>
        </authorList>
    </citation>
    <scope>NUCLEOTIDE SEQUENCE [LARGE SCALE GENOMIC DNA]</scope>
    <source>
        <strain evidence="8 9">DSM 11827</strain>
    </source>
</reference>
<dbReference type="GO" id="GO:0005975">
    <property type="term" value="P:carbohydrate metabolic process"/>
    <property type="evidence" value="ECO:0007669"/>
    <property type="project" value="InterPro"/>
</dbReference>
<protein>
    <submittedName>
        <fullName evidence="8">Probable alpha-amylase</fullName>
    </submittedName>
</protein>
<evidence type="ECO:0000256" key="1">
    <source>
        <dbReference type="ARBA" id="ARBA00001913"/>
    </source>
</evidence>
<dbReference type="STRING" id="1109443.G4TAG5"/>
<dbReference type="AlphaFoldDB" id="G4TAG5"/>
<evidence type="ECO:0000313" key="8">
    <source>
        <dbReference type="EMBL" id="CCA68317.1"/>
    </source>
</evidence>
<keyword evidence="9" id="KW-1185">Reference proteome</keyword>
<dbReference type="PANTHER" id="PTHR43447">
    <property type="entry name" value="ALPHA-AMYLASE"/>
    <property type="match status" value="1"/>
</dbReference>
<sequence>MAHHANAEYTDRKRDENFTLLQAFEWYTKGGGKHWKKFNEISKELSLAGITAYWISPPTKAANPSSVGYDIYDLWDLGEFDQKGGAATKYGTKDDLVAMINEARRNGIVVYIDAVLNHKFGADDVEKFRASAVDSNDRTQDVGEQHNIKGWTGFSFPGRQGKYSELNWCFNHFTGVDYDDRSKETTIFRIQGDGKTWAAHVDGENQNYDFLMGADIDHNHPEVEKDMLDWGTWVLKEVDPFEFETSHGTDEKIKTGAQGFRFDAIKHISRDFIAKFVQHVRETSGSSHMFAVGEYWKDSIDDLDTYLSELGTQFSVFDTPLHYNFKKAGEQGSSYDMRQIFDGTVVQKRPIDAVTLVDNHDTQVGQSLESCVPSWFKPLAYALILYRPDGYPCVFWGDLYGCEGPEGNPQPPVSQLADFVRARKLFAYGEIRDYWDHPNCLGWVRVGDEWHDGCAIVMCNGDEGFKWMEVGKEHAGETWTDVLGWHQGEVKINEDGWGEFKCPARSVGVWTRQDARGREEFSTCK</sequence>